<dbReference type="EMBL" id="LR590484">
    <property type="protein sequence ID" value="VTR37098.1"/>
    <property type="molecule type" value="Genomic_DNA"/>
</dbReference>
<sequence length="69" mass="8204">MNLVFDNNTIDKANRLPNTIFYPLFTRTVLGQDSNFQPIFYCFSIIQKRILIYKLIFTIFKSADYKILC</sequence>
<accession>A0A4V6KRI1</accession>
<gene>
    <name evidence="1" type="ORF">NCTC11429_01812</name>
</gene>
<reference evidence="1 2" key="1">
    <citation type="submission" date="2019-05" db="EMBL/GenBank/DDBJ databases">
        <authorList>
            <consortium name="Pathogen Informatics"/>
        </authorList>
    </citation>
    <scope>NUCLEOTIDE SEQUENCE [LARGE SCALE GENOMIC DNA]</scope>
    <source>
        <strain evidence="1 2">NCTC11429</strain>
    </source>
</reference>
<dbReference type="KEGG" id="stha:NCTC11429_01812"/>
<organism evidence="1 2">
    <name type="scientific">Sphingobacterium thalpophilum</name>
    <dbReference type="NCBI Taxonomy" id="259"/>
    <lineage>
        <taxon>Bacteria</taxon>
        <taxon>Pseudomonadati</taxon>
        <taxon>Bacteroidota</taxon>
        <taxon>Sphingobacteriia</taxon>
        <taxon>Sphingobacteriales</taxon>
        <taxon>Sphingobacteriaceae</taxon>
        <taxon>Sphingobacterium</taxon>
    </lineage>
</organism>
<dbReference type="Proteomes" id="UP000308196">
    <property type="component" value="Chromosome"/>
</dbReference>
<name>A0A4V6KRI1_9SPHI</name>
<dbReference type="STRING" id="1123265.GCA_000686625_00682"/>
<evidence type="ECO:0000313" key="1">
    <source>
        <dbReference type="EMBL" id="VTR37098.1"/>
    </source>
</evidence>
<proteinExistence type="predicted"/>
<protein>
    <submittedName>
        <fullName evidence="1">Uncharacterized protein</fullName>
    </submittedName>
</protein>
<evidence type="ECO:0000313" key="2">
    <source>
        <dbReference type="Proteomes" id="UP000308196"/>
    </source>
</evidence>
<dbReference type="AlphaFoldDB" id="A0A4V6KRI1"/>